<sequence length="208" mass="24123">MRRLVYVSASTMHVHGFRSTLLRAIAPLQHSYASLHDSNSHFIAVRHARHIRTFDTTARVTIGLVHGPAHINTHAHTRTDRIASTFMSFPCSYEPFIFLTQGVRRVRVAHRVRRAAVRTPELLPLERHSVCISGHPVNTHEFVWRADCPDHPVRAHRCHDDLRRFLLAHVWLALNWQPRCSRSSCVLPCLVRTLQHIRYVFFITDLSR</sequence>
<accession>A0A0C3E8H7</accession>
<protein>
    <submittedName>
        <fullName evidence="1">Uncharacterized protein</fullName>
    </submittedName>
</protein>
<dbReference type="Proteomes" id="UP000053989">
    <property type="component" value="Unassembled WGS sequence"/>
</dbReference>
<reference evidence="2" key="2">
    <citation type="submission" date="2015-01" db="EMBL/GenBank/DDBJ databases">
        <title>Evolutionary Origins and Diversification of the Mycorrhizal Mutualists.</title>
        <authorList>
            <consortium name="DOE Joint Genome Institute"/>
            <consortium name="Mycorrhizal Genomics Consortium"/>
            <person name="Kohler A."/>
            <person name="Kuo A."/>
            <person name="Nagy L.G."/>
            <person name="Floudas D."/>
            <person name="Copeland A."/>
            <person name="Barry K.W."/>
            <person name="Cichocki N."/>
            <person name="Veneault-Fourrey C."/>
            <person name="LaButti K."/>
            <person name="Lindquist E.A."/>
            <person name="Lipzen A."/>
            <person name="Lundell T."/>
            <person name="Morin E."/>
            <person name="Murat C."/>
            <person name="Riley R."/>
            <person name="Ohm R."/>
            <person name="Sun H."/>
            <person name="Tunlid A."/>
            <person name="Henrissat B."/>
            <person name="Grigoriev I.V."/>
            <person name="Hibbett D.S."/>
            <person name="Martin F."/>
        </authorList>
    </citation>
    <scope>NUCLEOTIDE SEQUENCE [LARGE SCALE GENOMIC DNA]</scope>
    <source>
        <strain evidence="2">Foug A</strain>
    </source>
</reference>
<dbReference type="EMBL" id="KN822027">
    <property type="protein sequence ID" value="KIM64684.1"/>
    <property type="molecule type" value="Genomic_DNA"/>
</dbReference>
<evidence type="ECO:0000313" key="2">
    <source>
        <dbReference type="Proteomes" id="UP000053989"/>
    </source>
</evidence>
<reference evidence="1 2" key="1">
    <citation type="submission" date="2014-04" db="EMBL/GenBank/DDBJ databases">
        <authorList>
            <consortium name="DOE Joint Genome Institute"/>
            <person name="Kuo A."/>
            <person name="Kohler A."/>
            <person name="Nagy L.G."/>
            <person name="Floudas D."/>
            <person name="Copeland A."/>
            <person name="Barry K.W."/>
            <person name="Cichocki N."/>
            <person name="Veneault-Fourrey C."/>
            <person name="LaButti K."/>
            <person name="Lindquist E.A."/>
            <person name="Lipzen A."/>
            <person name="Lundell T."/>
            <person name="Morin E."/>
            <person name="Murat C."/>
            <person name="Sun H."/>
            <person name="Tunlid A."/>
            <person name="Henrissat B."/>
            <person name="Grigoriev I.V."/>
            <person name="Hibbett D.S."/>
            <person name="Martin F."/>
            <person name="Nordberg H.P."/>
            <person name="Cantor M.N."/>
            <person name="Hua S.X."/>
        </authorList>
    </citation>
    <scope>NUCLEOTIDE SEQUENCE [LARGE SCALE GENOMIC DNA]</scope>
    <source>
        <strain evidence="1 2">Foug A</strain>
    </source>
</reference>
<dbReference type="InParanoid" id="A0A0C3E8H7"/>
<dbReference type="HOGENOM" id="CLU_1321593_0_0_1"/>
<evidence type="ECO:0000313" key="1">
    <source>
        <dbReference type="EMBL" id="KIM64684.1"/>
    </source>
</evidence>
<gene>
    <name evidence="1" type="ORF">SCLCIDRAFT_614536</name>
</gene>
<organism evidence="1 2">
    <name type="scientific">Scleroderma citrinum Foug A</name>
    <dbReference type="NCBI Taxonomy" id="1036808"/>
    <lineage>
        <taxon>Eukaryota</taxon>
        <taxon>Fungi</taxon>
        <taxon>Dikarya</taxon>
        <taxon>Basidiomycota</taxon>
        <taxon>Agaricomycotina</taxon>
        <taxon>Agaricomycetes</taxon>
        <taxon>Agaricomycetidae</taxon>
        <taxon>Boletales</taxon>
        <taxon>Sclerodermatineae</taxon>
        <taxon>Sclerodermataceae</taxon>
        <taxon>Scleroderma</taxon>
    </lineage>
</organism>
<dbReference type="AlphaFoldDB" id="A0A0C3E8H7"/>
<name>A0A0C3E8H7_9AGAM</name>
<proteinExistence type="predicted"/>
<keyword evidence="2" id="KW-1185">Reference proteome</keyword>